<feature type="domain" description="C-type lectin" evidence="3">
    <location>
        <begin position="452"/>
        <end position="597"/>
    </location>
</feature>
<name>A0A915E8I0_9BILA</name>
<evidence type="ECO:0000313" key="5">
    <source>
        <dbReference type="WBParaSite" id="jg3482"/>
    </source>
</evidence>
<feature type="region of interest" description="Disordered" evidence="1">
    <location>
        <begin position="411"/>
        <end position="435"/>
    </location>
</feature>
<dbReference type="SMART" id="SM00034">
    <property type="entry name" value="CLECT"/>
    <property type="match status" value="3"/>
</dbReference>
<feature type="compositionally biased region" description="Low complexity" evidence="1">
    <location>
        <begin position="198"/>
        <end position="228"/>
    </location>
</feature>
<keyword evidence="2" id="KW-0732">Signal</keyword>
<proteinExistence type="predicted"/>
<feature type="domain" description="C-type lectin" evidence="3">
    <location>
        <begin position="255"/>
        <end position="394"/>
    </location>
</feature>
<evidence type="ECO:0000256" key="2">
    <source>
        <dbReference type="SAM" id="SignalP"/>
    </source>
</evidence>
<dbReference type="WBParaSite" id="jg3482">
    <property type="protein sequence ID" value="jg3482"/>
    <property type="gene ID" value="jg3482"/>
</dbReference>
<evidence type="ECO:0000256" key="1">
    <source>
        <dbReference type="SAM" id="MobiDB-lite"/>
    </source>
</evidence>
<feature type="signal peptide" evidence="2">
    <location>
        <begin position="1"/>
        <end position="20"/>
    </location>
</feature>
<dbReference type="AlphaFoldDB" id="A0A915E8I0"/>
<reference evidence="5" key="1">
    <citation type="submission" date="2022-11" db="UniProtKB">
        <authorList>
            <consortium name="WormBaseParasite"/>
        </authorList>
    </citation>
    <scope>IDENTIFICATION</scope>
</reference>
<feature type="domain" description="C-type lectin" evidence="3">
    <location>
        <begin position="35"/>
        <end position="191"/>
    </location>
</feature>
<dbReference type="InterPro" id="IPR016186">
    <property type="entry name" value="C-type_lectin-like/link_sf"/>
</dbReference>
<feature type="chain" id="PRO_5037173453" evidence="2">
    <location>
        <begin position="21"/>
        <end position="648"/>
    </location>
</feature>
<dbReference type="PANTHER" id="PTHR22803">
    <property type="entry name" value="MANNOSE, PHOSPHOLIPASE, LECTIN RECEPTOR RELATED"/>
    <property type="match status" value="1"/>
</dbReference>
<evidence type="ECO:0000259" key="3">
    <source>
        <dbReference type="PROSITE" id="PS50041"/>
    </source>
</evidence>
<keyword evidence="4" id="KW-1185">Reference proteome</keyword>
<dbReference type="SUPFAM" id="SSF56436">
    <property type="entry name" value="C-type lectin-like"/>
    <property type="match status" value="3"/>
</dbReference>
<dbReference type="Pfam" id="PF00059">
    <property type="entry name" value="Lectin_C"/>
    <property type="match status" value="3"/>
</dbReference>
<evidence type="ECO:0000313" key="4">
    <source>
        <dbReference type="Proteomes" id="UP000887574"/>
    </source>
</evidence>
<feature type="compositionally biased region" description="Low complexity" evidence="1">
    <location>
        <begin position="417"/>
        <end position="433"/>
    </location>
</feature>
<dbReference type="Gene3D" id="3.10.100.10">
    <property type="entry name" value="Mannose-Binding Protein A, subunit A"/>
    <property type="match status" value="3"/>
</dbReference>
<protein>
    <submittedName>
        <fullName evidence="5">C-type lectin domain-containing protein</fullName>
    </submittedName>
</protein>
<feature type="compositionally biased region" description="Low complexity" evidence="1">
    <location>
        <begin position="609"/>
        <end position="634"/>
    </location>
</feature>
<feature type="region of interest" description="Disordered" evidence="1">
    <location>
        <begin position="607"/>
        <end position="634"/>
    </location>
</feature>
<dbReference type="InterPro" id="IPR050111">
    <property type="entry name" value="C-type_lectin/snaclec_domain"/>
</dbReference>
<sequence length="648" mass="73102">MAMTLPLVICCLFLFGLAICKNDKTCLDGWTMNYSSGYCYKKFSEKLSFDEAEASCEEIDPNSHLASFSSKEEFDFLAAIDDPYAFWIGMRHNGVPKEEVDILEKNRFDVWFVDGSPDYHFFDEDYGHYWGNTSMPGTWNIHSIGWEPNGHDEQEYQCVNLYSLSAHPSQALYQGKMNDVGCDEQLAYVCKTEPRQQTSTVESTTEATSTTELSTADPSTTPDSSSTIIETTSTKKFTTGTGVEKCLDGWSYFQGSDSCFKKFSEKLSFDKAEASCQKAADNSHLASFGSQEEFDFLAEIYDPDAFWIGMKHNGIPKKFSMPLERDQFDVFFTDGSWKDAKPSHFLQHGHEPNGDRGQPQCIHLFSKKSEDDENTYRGKMNDGDCDEKLAYVCKTKAEKHDGFRSARLADSSETSYTIEPTTEGTSPTETSAENTRTIDQQKCLDGWSYFQGSDNCFKTFSEKLSFDEAEASCQQSTENAHLASFSSREEFTFLAETKDTNAFWIGMKHNGTSIEEDEDVGKNRFDVWFIDGSPDYHFSDKDYGFYWLRIYSTYYEPNGNSGQAQCVHMLTGVFFYGATHGKMNDGDCDEKLAYVCKVKAKVEQEYHSTTESTTHASTEILTESTSTTEASTSFEAITSTESTATVWL</sequence>
<dbReference type="Proteomes" id="UP000887574">
    <property type="component" value="Unplaced"/>
</dbReference>
<accession>A0A915E8I0</accession>
<dbReference type="InterPro" id="IPR001304">
    <property type="entry name" value="C-type_lectin-like"/>
</dbReference>
<organism evidence="4 5">
    <name type="scientific">Ditylenchus dipsaci</name>
    <dbReference type="NCBI Taxonomy" id="166011"/>
    <lineage>
        <taxon>Eukaryota</taxon>
        <taxon>Metazoa</taxon>
        <taxon>Ecdysozoa</taxon>
        <taxon>Nematoda</taxon>
        <taxon>Chromadorea</taxon>
        <taxon>Rhabditida</taxon>
        <taxon>Tylenchina</taxon>
        <taxon>Tylenchomorpha</taxon>
        <taxon>Sphaerularioidea</taxon>
        <taxon>Anguinidae</taxon>
        <taxon>Anguininae</taxon>
        <taxon>Ditylenchus</taxon>
    </lineage>
</organism>
<dbReference type="PROSITE" id="PS50041">
    <property type="entry name" value="C_TYPE_LECTIN_2"/>
    <property type="match status" value="3"/>
</dbReference>
<dbReference type="CDD" id="cd00037">
    <property type="entry name" value="CLECT"/>
    <property type="match status" value="3"/>
</dbReference>
<dbReference type="InterPro" id="IPR016187">
    <property type="entry name" value="CTDL_fold"/>
</dbReference>
<feature type="region of interest" description="Disordered" evidence="1">
    <location>
        <begin position="194"/>
        <end position="228"/>
    </location>
</feature>